<comment type="function">
    <text evidence="10">Regulates also the sphingolipid metabolism.</text>
</comment>
<keyword evidence="5 10" id="KW-0256">Endoplasmic reticulum</keyword>
<dbReference type="EMBL" id="JAOTPV010000007">
    <property type="protein sequence ID" value="KAJ4480191.1"/>
    <property type="molecule type" value="Genomic_DNA"/>
</dbReference>
<evidence type="ECO:0000256" key="10">
    <source>
        <dbReference type="RuleBase" id="RU368065"/>
    </source>
</evidence>
<comment type="function">
    <text evidence="10">Mediator of sterol homeostasis involved in sterol uptake, trafficking and distribution into membranes.</text>
</comment>
<evidence type="ECO:0000256" key="5">
    <source>
        <dbReference type="ARBA" id="ARBA00022824"/>
    </source>
</evidence>
<dbReference type="Proteomes" id="UP001150266">
    <property type="component" value="Unassembled WGS sequence"/>
</dbReference>
<feature type="transmembrane region" description="Helical" evidence="10">
    <location>
        <begin position="206"/>
        <end position="230"/>
    </location>
</feature>
<dbReference type="InterPro" id="IPR007290">
    <property type="entry name" value="Arv1"/>
</dbReference>
<dbReference type="GO" id="GO:0032366">
    <property type="term" value="P:intracellular sterol transport"/>
    <property type="evidence" value="ECO:0007669"/>
    <property type="project" value="UniProtKB-UniRule"/>
</dbReference>
<organism evidence="11 12">
    <name type="scientific">Lentinula aciculospora</name>
    <dbReference type="NCBI Taxonomy" id="153920"/>
    <lineage>
        <taxon>Eukaryota</taxon>
        <taxon>Fungi</taxon>
        <taxon>Dikarya</taxon>
        <taxon>Basidiomycota</taxon>
        <taxon>Agaricomycotina</taxon>
        <taxon>Agaricomycetes</taxon>
        <taxon>Agaricomycetidae</taxon>
        <taxon>Agaricales</taxon>
        <taxon>Marasmiineae</taxon>
        <taxon>Omphalotaceae</taxon>
        <taxon>Lentinula</taxon>
    </lineage>
</organism>
<accession>A0A9W9DQJ4</accession>
<dbReference type="OrthoDB" id="2192830at2759"/>
<dbReference type="AlphaFoldDB" id="A0A9W9DQJ4"/>
<dbReference type="Pfam" id="PF04161">
    <property type="entry name" value="Arv1"/>
    <property type="match status" value="1"/>
</dbReference>
<dbReference type="GO" id="GO:0000139">
    <property type="term" value="C:Golgi membrane"/>
    <property type="evidence" value="ECO:0007669"/>
    <property type="project" value="UniProtKB-SubCell"/>
</dbReference>
<keyword evidence="6 10" id="KW-1133">Transmembrane helix</keyword>
<comment type="similarity">
    <text evidence="2 10">Belongs to the ARV1 family.</text>
</comment>
<feature type="transmembrane region" description="Helical" evidence="10">
    <location>
        <begin position="164"/>
        <end position="185"/>
    </location>
</feature>
<evidence type="ECO:0000313" key="12">
    <source>
        <dbReference type="Proteomes" id="UP001150266"/>
    </source>
</evidence>
<dbReference type="GO" id="GO:0005789">
    <property type="term" value="C:endoplasmic reticulum membrane"/>
    <property type="evidence" value="ECO:0007669"/>
    <property type="project" value="UniProtKB-SubCell"/>
</dbReference>
<comment type="caution">
    <text evidence="11">The sequence shown here is derived from an EMBL/GenBank/DDBJ whole genome shotgun (WGS) entry which is preliminary data.</text>
</comment>
<dbReference type="GO" id="GO:0006665">
    <property type="term" value="P:sphingolipid metabolic process"/>
    <property type="evidence" value="ECO:0007669"/>
    <property type="project" value="UniProtKB-UniRule"/>
</dbReference>
<evidence type="ECO:0000256" key="6">
    <source>
        <dbReference type="ARBA" id="ARBA00022989"/>
    </source>
</evidence>
<comment type="subcellular location">
    <subcellularLocation>
        <location evidence="1 10">Endoplasmic reticulum membrane</location>
        <topology evidence="1 10">Multi-pass membrane protein</topology>
    </subcellularLocation>
    <subcellularLocation>
        <location evidence="10">Golgi apparatus membrane</location>
        <topology evidence="10">Multi-pass membrane protein</topology>
    </subcellularLocation>
</comment>
<evidence type="ECO:0000256" key="1">
    <source>
        <dbReference type="ARBA" id="ARBA00004477"/>
    </source>
</evidence>
<evidence type="ECO:0000256" key="2">
    <source>
        <dbReference type="ARBA" id="ARBA00009187"/>
    </source>
</evidence>
<protein>
    <recommendedName>
        <fullName evidence="10">Protein ARV</fullName>
    </recommendedName>
</protein>
<evidence type="ECO:0000313" key="11">
    <source>
        <dbReference type="EMBL" id="KAJ4480191.1"/>
    </source>
</evidence>
<keyword evidence="8 10" id="KW-0443">Lipid metabolism</keyword>
<reference evidence="11" key="1">
    <citation type="submission" date="2022-08" db="EMBL/GenBank/DDBJ databases">
        <title>A Global Phylogenomic Analysis of the Shiitake Genus Lentinula.</title>
        <authorList>
            <consortium name="DOE Joint Genome Institute"/>
            <person name="Sierra-Patev S."/>
            <person name="Min B."/>
            <person name="Naranjo-Ortiz M."/>
            <person name="Looney B."/>
            <person name="Konkel Z."/>
            <person name="Slot J.C."/>
            <person name="Sakamoto Y."/>
            <person name="Steenwyk J.L."/>
            <person name="Rokas A."/>
            <person name="Carro J."/>
            <person name="Camarero S."/>
            <person name="Ferreira P."/>
            <person name="Molpeceres G."/>
            <person name="Ruiz-Duenas F.J."/>
            <person name="Serrano A."/>
            <person name="Henrissat B."/>
            <person name="Drula E."/>
            <person name="Hughes K.W."/>
            <person name="Mata J.L."/>
            <person name="Ishikawa N.K."/>
            <person name="Vargas-Isla R."/>
            <person name="Ushijima S."/>
            <person name="Smith C.A."/>
            <person name="Ahrendt S."/>
            <person name="Andreopoulos W."/>
            <person name="He G."/>
            <person name="Labutti K."/>
            <person name="Lipzen A."/>
            <person name="Ng V."/>
            <person name="Riley R."/>
            <person name="Sandor L."/>
            <person name="Barry K."/>
            <person name="Martinez A.T."/>
            <person name="Xiao Y."/>
            <person name="Gibbons J.G."/>
            <person name="Terashima K."/>
            <person name="Grigoriev I.V."/>
            <person name="Hibbett D.S."/>
        </authorList>
    </citation>
    <scope>NUCLEOTIDE SEQUENCE</scope>
    <source>
        <strain evidence="11">JLM2183</strain>
    </source>
</reference>
<evidence type="ECO:0000256" key="3">
    <source>
        <dbReference type="ARBA" id="ARBA00022448"/>
    </source>
</evidence>
<feature type="transmembrane region" description="Helical" evidence="10">
    <location>
        <begin position="287"/>
        <end position="309"/>
    </location>
</feature>
<keyword evidence="7 10" id="KW-0445">Lipid transport</keyword>
<gene>
    <name evidence="11" type="ORF">J3R30DRAFT_3288713</name>
</gene>
<proteinExistence type="inferred from homology"/>
<dbReference type="GO" id="GO:0016125">
    <property type="term" value="P:sterol metabolic process"/>
    <property type="evidence" value="ECO:0007669"/>
    <property type="project" value="UniProtKB-UniRule"/>
</dbReference>
<keyword evidence="12" id="KW-1185">Reference proteome</keyword>
<keyword evidence="4 10" id="KW-0812">Transmembrane</keyword>
<dbReference type="GO" id="GO:0097036">
    <property type="term" value="P:regulation of plasma membrane sterol distribution"/>
    <property type="evidence" value="ECO:0007669"/>
    <property type="project" value="UniProtKB-UniRule"/>
</dbReference>
<evidence type="ECO:0000256" key="4">
    <source>
        <dbReference type="ARBA" id="ARBA00022692"/>
    </source>
</evidence>
<keyword evidence="10" id="KW-0746">Sphingolipid metabolism</keyword>
<evidence type="ECO:0000256" key="9">
    <source>
        <dbReference type="ARBA" id="ARBA00023136"/>
    </source>
</evidence>
<keyword evidence="3 10" id="KW-0813">Transport</keyword>
<dbReference type="PANTHER" id="PTHR14467:SF0">
    <property type="entry name" value="PROTEIN ARV1"/>
    <property type="match status" value="1"/>
</dbReference>
<dbReference type="GO" id="GO:0032541">
    <property type="term" value="C:cortical endoplasmic reticulum"/>
    <property type="evidence" value="ECO:0007669"/>
    <property type="project" value="TreeGrafter"/>
</dbReference>
<evidence type="ECO:0000256" key="7">
    <source>
        <dbReference type="ARBA" id="ARBA00023055"/>
    </source>
</evidence>
<evidence type="ECO:0000256" key="8">
    <source>
        <dbReference type="ARBA" id="ARBA00023098"/>
    </source>
</evidence>
<dbReference type="PANTHER" id="PTHR14467">
    <property type="entry name" value="ARV1"/>
    <property type="match status" value="1"/>
</dbReference>
<keyword evidence="10" id="KW-0333">Golgi apparatus</keyword>
<name>A0A9W9DQJ4_9AGAR</name>
<sequence>MPVCTTCTSWLPYLYTVYQSAYNLRLEQCPNCHSFADPYVEHDDLTLLIDLLLLKRAVYRHLLYNRGSTPRREDGKIVQDSDEQLERRRMTTLEDGKELVSSRWRLVLRLGLTLTFVDAFIRWSHLITQPTISELEKSSNISPWAIETISGFAIIFFGCCLETIAFHAGIIFACYVVLASGSSFWRSQSDIRREFRIKKSLKPIRFSLIPLALFYSSFTKLFFLFLLTIWRPSRSSQPQSSSDGDISFALPLSCSIDILSVLEFMKDENLDREWVVRNVMGGMSAGFGLRVILNINPLFTTLIILFGWVMKTFASRLISGWIGGNVATAEAWLASSIP</sequence>
<keyword evidence="9 10" id="KW-0472">Membrane</keyword>